<dbReference type="CDD" id="cd00586">
    <property type="entry name" value="4HBT"/>
    <property type="match status" value="1"/>
</dbReference>
<dbReference type="PANTHER" id="PTHR31793:SF27">
    <property type="entry name" value="NOVEL THIOESTERASE SUPERFAMILY DOMAIN AND SAPOSIN A-TYPE DOMAIN CONTAINING PROTEIN (0610012H03RIK)"/>
    <property type="match status" value="1"/>
</dbReference>
<dbReference type="Gene3D" id="3.10.129.10">
    <property type="entry name" value="Hotdog Thioesterase"/>
    <property type="match status" value="1"/>
</dbReference>
<dbReference type="SUPFAM" id="SSF54637">
    <property type="entry name" value="Thioesterase/thiol ester dehydrase-isomerase"/>
    <property type="match status" value="1"/>
</dbReference>
<gene>
    <name evidence="3" type="ORF">ACFPU1_02745</name>
</gene>
<sequence>MKNTYHIKVRWGDTDAATIVYYPNFYKWMDEATHEFFEAAGYSTPALQKNYKIQLPLLEAACTFKAPLKHNDKVQVITFIEEINRKVLRLRHEFIKGNSVIANGYEKRAWTTVEKDQMKAVPVPDFIKEALTTQ</sequence>
<dbReference type="EMBL" id="JBHSOZ010000003">
    <property type="protein sequence ID" value="MFC5711692.1"/>
    <property type="molecule type" value="Genomic_DNA"/>
</dbReference>
<dbReference type="InterPro" id="IPR029069">
    <property type="entry name" value="HotDog_dom_sf"/>
</dbReference>
<evidence type="ECO:0000313" key="4">
    <source>
        <dbReference type="Proteomes" id="UP001596142"/>
    </source>
</evidence>
<accession>A0ABW0YJW3</accession>
<evidence type="ECO:0000313" key="3">
    <source>
        <dbReference type="EMBL" id="MFC5711692.1"/>
    </source>
</evidence>
<dbReference type="RefSeq" id="WP_385938307.1">
    <property type="nucleotide sequence ID" value="NZ_JBHSOZ010000003.1"/>
</dbReference>
<dbReference type="Pfam" id="PF13279">
    <property type="entry name" value="4HBT_2"/>
    <property type="match status" value="1"/>
</dbReference>
<proteinExistence type="inferred from homology"/>
<dbReference type="InterPro" id="IPR050563">
    <property type="entry name" value="4-hydroxybenzoyl-CoA_TE"/>
</dbReference>
<dbReference type="EC" id="3.1.2.-" evidence="3"/>
<dbReference type="PANTHER" id="PTHR31793">
    <property type="entry name" value="4-HYDROXYBENZOYL-COA THIOESTERASE FAMILY MEMBER"/>
    <property type="match status" value="1"/>
</dbReference>
<dbReference type="PIRSF" id="PIRSF003230">
    <property type="entry name" value="YbgC"/>
    <property type="match status" value="1"/>
</dbReference>
<dbReference type="GO" id="GO:0016787">
    <property type="term" value="F:hydrolase activity"/>
    <property type="evidence" value="ECO:0007669"/>
    <property type="project" value="UniProtKB-KW"/>
</dbReference>
<name>A0ABW0YJW3_9BACI</name>
<evidence type="ECO:0000256" key="1">
    <source>
        <dbReference type="ARBA" id="ARBA00005953"/>
    </source>
</evidence>
<dbReference type="Proteomes" id="UP001596142">
    <property type="component" value="Unassembled WGS sequence"/>
</dbReference>
<organism evidence="3 4">
    <name type="scientific">Thalassorhabdus alkalitolerans</name>
    <dbReference type="NCBI Taxonomy" id="2282697"/>
    <lineage>
        <taxon>Bacteria</taxon>
        <taxon>Bacillati</taxon>
        <taxon>Bacillota</taxon>
        <taxon>Bacilli</taxon>
        <taxon>Bacillales</taxon>
        <taxon>Bacillaceae</taxon>
        <taxon>Thalassorhabdus</taxon>
    </lineage>
</organism>
<comment type="caution">
    <text evidence="3">The sequence shown here is derived from an EMBL/GenBank/DDBJ whole genome shotgun (WGS) entry which is preliminary data.</text>
</comment>
<reference evidence="4" key="1">
    <citation type="journal article" date="2019" name="Int. J. Syst. Evol. Microbiol.">
        <title>The Global Catalogue of Microorganisms (GCM) 10K type strain sequencing project: providing services to taxonomists for standard genome sequencing and annotation.</title>
        <authorList>
            <consortium name="The Broad Institute Genomics Platform"/>
            <consortium name="The Broad Institute Genome Sequencing Center for Infectious Disease"/>
            <person name="Wu L."/>
            <person name="Ma J."/>
        </authorList>
    </citation>
    <scope>NUCLEOTIDE SEQUENCE [LARGE SCALE GENOMIC DNA]</scope>
    <source>
        <strain evidence="4">CECT 7184</strain>
    </source>
</reference>
<evidence type="ECO:0000256" key="2">
    <source>
        <dbReference type="ARBA" id="ARBA00022801"/>
    </source>
</evidence>
<comment type="similarity">
    <text evidence="1">Belongs to the 4-hydroxybenzoyl-CoA thioesterase family.</text>
</comment>
<keyword evidence="2 3" id="KW-0378">Hydrolase</keyword>
<protein>
    <submittedName>
        <fullName evidence="3">Acyl-CoA thioesterase</fullName>
        <ecNumber evidence="3">3.1.2.-</ecNumber>
    </submittedName>
</protein>
<dbReference type="InterPro" id="IPR006684">
    <property type="entry name" value="YbgC/YbaW"/>
</dbReference>
<keyword evidence="4" id="KW-1185">Reference proteome</keyword>